<gene>
    <name evidence="5" type="ORF">M378DRAFT_103719</name>
</gene>
<dbReference type="InterPro" id="IPR015943">
    <property type="entry name" value="WD40/YVTN_repeat-like_dom_sf"/>
</dbReference>
<evidence type="ECO:0000313" key="5">
    <source>
        <dbReference type="EMBL" id="KIL66238.1"/>
    </source>
</evidence>
<dbReference type="GO" id="GO:0030897">
    <property type="term" value="C:HOPS complex"/>
    <property type="evidence" value="ECO:0007669"/>
    <property type="project" value="TreeGrafter"/>
</dbReference>
<dbReference type="InterPro" id="IPR059070">
    <property type="entry name" value="TPR_VPS8_2"/>
</dbReference>
<dbReference type="GO" id="GO:0034058">
    <property type="term" value="P:endosomal vesicle fusion"/>
    <property type="evidence" value="ECO:0007669"/>
    <property type="project" value="TreeGrafter"/>
</dbReference>
<accession>A0A0C2XBM2</accession>
<dbReference type="FunCoup" id="A0A0C2XBM2">
    <property type="interactions" value="9"/>
</dbReference>
<dbReference type="PANTHER" id="PTHR12616">
    <property type="entry name" value="VACUOLAR PROTEIN SORTING VPS41"/>
    <property type="match status" value="1"/>
</dbReference>
<comment type="similarity">
    <text evidence="1">Belongs to the VPS8 family.</text>
</comment>
<dbReference type="OrthoDB" id="289913at2759"/>
<sequence>MTSNRDGVKLWQAHMSDEEADIPDSDHPGDYSTRMEELFDDEDELGSNTDDEAFVYTGVDADTPAGSGYHDQLRDILGPEAGDDNMSIAVQHVQDEEINAAEHTALEEHDTLNGTEDVSFGSFLEADVTEQLAANHVHPPRPILHPSVSRLRSYIPGSASHIPSDTSFASVPTPQGPLSVSSHFSSISHESSPLLPSGTPLDDDRPHTAAKEREVFKWAELGSISHYFYAPQSRKSNAILGTVSTPRPTVLTSNGMICVGTEYGSVHVFDFKQTLKCVCGADINAKEQNVGRVTALALSLDHTFVASGHSTGHIFLYNLREPNQPARSILPIALSVVASGRKEGHLRGSKIVSVGFIGGRHTAIVSADEHGLAFYHNLSKVLFVEAFDTLRILGRYPLEGSSVNGHSSPTTLKRRKPQFTVLALSPLPLGTSPHVTDDYQLIAMLTPTKVVVVGLRPSPRTWFKCPRGVDEGVTTTGSSKKRGTLAWFPSTSPSDDPTLVYSWGNSIHVIKVKERRGKQLIQTRQKGKAKEVEIGMIFYVDVCRWTTQDDILSIQWLNPNQIIALTSTTLKVYDVHKGSIIEHVPFDATALVDPFWSSVSTGDPNTSSALGTVAHSVRVYKGKVFLLCRDKILVGTLMTWADQILSCVQVGDFLNAIELSRSYYLDEAPGNRNGLPIDPKERRDVIAERMRGLMVASAQYTFSEERLTDDTHVTPDHRGVDRTSLFETLVTVSCRACIALDDFDFLYEGLFQSYDEAGIARIYLLYIQPFILDNSIRSVPPRITQRLIALHEEDGRPDQIERIIWHIDPACLDINQVIRLCQKYQLYDALVYVYTCALRDFVIPIVEFLGIIRQKLRADRTQDAQDLASQELYQHGYKVYPYLETILTGRIYPSNEPLEEADSFQAKKDVFDFLFSGCTRLWPEKGGQLVLTSLEDGGEEPSYPYVRQLLAFGSEWFLHSLDEAFEESIPDEELRTKCQSIIRILLEILASNSLPTSDGTFIRIFVARTVPKYPKIICVPANTLYSILVGLAEDRDLETQEDRQLAAESLLSIYHPENWDNILQLFTEAGFYRILRQRYLHDNRWSALLTTYLDDTSLETSDIVSGINKTFTTAQKSNLGVLPSELMVMLESRLSAILDVDVGNAALLVDEYQPNLHDSALHLLENDFRRFQYLGKLLEPNTSSIGPLPASRTVSRHLCHMYLSLQCRFEPKQVIDVLKSLPPEMLEWDQALRTCESSGVYEAVVWALNWKHDPQGAIAKVETYLKQLTLKALDPNTNENIYDVLNATETVTRMGITVCLEPSPGKVGMSSPPEDLWLQLFKTQIYCIQSASGITVVVPPSENHQALLLSSLRSLVQETFDFLVSATNKTVSFPRLFKRLVESVSSSNGAHYTEFRSILTGMLESYRSDGDMLVITKHLVDRDMFDTIATYTRERGKGWAPSTIACSYCRKPVSEDPQSTNGNISDAAEYQVIVSRTGVLSHAYCSPQQS</sequence>
<dbReference type="GO" id="GO:0006623">
    <property type="term" value="P:protein targeting to vacuole"/>
    <property type="evidence" value="ECO:0007669"/>
    <property type="project" value="InterPro"/>
</dbReference>
<name>A0A0C2XBM2_AMAMK</name>
<dbReference type="EMBL" id="KN818237">
    <property type="protein sequence ID" value="KIL66238.1"/>
    <property type="molecule type" value="Genomic_DNA"/>
</dbReference>
<evidence type="ECO:0000259" key="4">
    <source>
        <dbReference type="Pfam" id="PF25066"/>
    </source>
</evidence>
<dbReference type="GO" id="GO:0005770">
    <property type="term" value="C:late endosome"/>
    <property type="evidence" value="ECO:0007669"/>
    <property type="project" value="TreeGrafter"/>
</dbReference>
<reference evidence="5 6" key="1">
    <citation type="submission" date="2014-04" db="EMBL/GenBank/DDBJ databases">
        <title>Evolutionary Origins and Diversification of the Mycorrhizal Mutualists.</title>
        <authorList>
            <consortium name="DOE Joint Genome Institute"/>
            <consortium name="Mycorrhizal Genomics Consortium"/>
            <person name="Kohler A."/>
            <person name="Kuo A."/>
            <person name="Nagy L.G."/>
            <person name="Floudas D."/>
            <person name="Copeland A."/>
            <person name="Barry K.W."/>
            <person name="Cichocki N."/>
            <person name="Veneault-Fourrey C."/>
            <person name="LaButti K."/>
            <person name="Lindquist E.A."/>
            <person name="Lipzen A."/>
            <person name="Lundell T."/>
            <person name="Morin E."/>
            <person name="Murat C."/>
            <person name="Riley R."/>
            <person name="Ohm R."/>
            <person name="Sun H."/>
            <person name="Tunlid A."/>
            <person name="Henrissat B."/>
            <person name="Grigoriev I.V."/>
            <person name="Hibbett D.S."/>
            <person name="Martin F."/>
        </authorList>
    </citation>
    <scope>NUCLEOTIDE SEQUENCE [LARGE SCALE GENOMIC DNA]</scope>
    <source>
        <strain evidence="5 6">Koide BX008</strain>
    </source>
</reference>
<dbReference type="InterPro" id="IPR045111">
    <property type="entry name" value="Vps41/Vps8"/>
</dbReference>
<dbReference type="Gene3D" id="2.130.10.10">
    <property type="entry name" value="YVTN repeat-like/Quinoprotein amine dehydrogenase"/>
    <property type="match status" value="1"/>
</dbReference>
<proteinExistence type="inferred from homology"/>
<evidence type="ECO:0000313" key="6">
    <source>
        <dbReference type="Proteomes" id="UP000054549"/>
    </source>
</evidence>
<dbReference type="Pfam" id="PF12816">
    <property type="entry name" value="TPR_Vps8"/>
    <property type="match status" value="1"/>
</dbReference>
<dbReference type="SUPFAM" id="SSF50978">
    <property type="entry name" value="WD40 repeat-like"/>
    <property type="match status" value="1"/>
</dbReference>
<organism evidence="5 6">
    <name type="scientific">Amanita muscaria (strain Koide BX008)</name>
    <dbReference type="NCBI Taxonomy" id="946122"/>
    <lineage>
        <taxon>Eukaryota</taxon>
        <taxon>Fungi</taxon>
        <taxon>Dikarya</taxon>
        <taxon>Basidiomycota</taxon>
        <taxon>Agaricomycotina</taxon>
        <taxon>Agaricomycetes</taxon>
        <taxon>Agaricomycetidae</taxon>
        <taxon>Agaricales</taxon>
        <taxon>Pluteineae</taxon>
        <taxon>Amanitaceae</taxon>
        <taxon>Amanita</taxon>
    </lineage>
</organism>
<feature type="domain" description="VPS8-like TPR-like repeats" evidence="4">
    <location>
        <begin position="1278"/>
        <end position="1435"/>
    </location>
</feature>
<feature type="region of interest" description="Disordered" evidence="2">
    <location>
        <begin position="1"/>
        <end position="33"/>
    </location>
</feature>
<evidence type="ECO:0000256" key="2">
    <source>
        <dbReference type="SAM" id="MobiDB-lite"/>
    </source>
</evidence>
<protein>
    <submittedName>
        <fullName evidence="5">Uncharacterized protein</fullName>
    </submittedName>
</protein>
<dbReference type="Pfam" id="PF23410">
    <property type="entry name" value="Beta-prop_VPS8"/>
    <property type="match status" value="1"/>
</dbReference>
<dbReference type="InParanoid" id="A0A0C2XBM2"/>
<dbReference type="HOGENOM" id="CLU_000917_3_1_1"/>
<feature type="domain" description="Vacuolar protein sorting-associated protein 8 central" evidence="3">
    <location>
        <begin position="762"/>
        <end position="965"/>
    </location>
</feature>
<dbReference type="STRING" id="946122.A0A0C2XBM2"/>
<feature type="compositionally biased region" description="Basic and acidic residues" evidence="2">
    <location>
        <begin position="24"/>
        <end position="33"/>
    </location>
</feature>
<keyword evidence="6" id="KW-1185">Reference proteome</keyword>
<dbReference type="InterPro" id="IPR025941">
    <property type="entry name" value="Vps8_central_dom"/>
</dbReference>
<evidence type="ECO:0000259" key="3">
    <source>
        <dbReference type="Pfam" id="PF12816"/>
    </source>
</evidence>
<evidence type="ECO:0000256" key="1">
    <source>
        <dbReference type="ARBA" id="ARBA00009422"/>
    </source>
</evidence>
<feature type="compositionally biased region" description="Low complexity" evidence="2">
    <location>
        <begin position="177"/>
        <end position="197"/>
    </location>
</feature>
<dbReference type="Proteomes" id="UP000054549">
    <property type="component" value="Unassembled WGS sequence"/>
</dbReference>
<dbReference type="PANTHER" id="PTHR12616:SF8">
    <property type="entry name" value="VACUOLAR PROTEIN SORTING-ASSOCIATED PROTEIN 8 HOMOLOG"/>
    <property type="match status" value="1"/>
</dbReference>
<feature type="region of interest" description="Disordered" evidence="2">
    <location>
        <begin position="165"/>
        <end position="207"/>
    </location>
</feature>
<dbReference type="Pfam" id="PF25066">
    <property type="entry name" value="TPR_VPS8_2"/>
    <property type="match status" value="1"/>
</dbReference>
<dbReference type="InterPro" id="IPR036322">
    <property type="entry name" value="WD40_repeat_dom_sf"/>
</dbReference>